<dbReference type="InterPro" id="IPR045948">
    <property type="entry name" value="DUF6368"/>
</dbReference>
<dbReference type="RefSeq" id="WP_359657227.1">
    <property type="nucleotide sequence ID" value="NZ_JBEXZO010000011.1"/>
</dbReference>
<accession>A0ABV2W443</accession>
<dbReference type="Pfam" id="PF19895">
    <property type="entry name" value="DUF6368"/>
    <property type="match status" value="1"/>
</dbReference>
<name>A0ABV2W443_9ACTN</name>
<evidence type="ECO:0000313" key="1">
    <source>
        <dbReference type="EMBL" id="MEU0708304.1"/>
    </source>
</evidence>
<keyword evidence="2" id="KW-1185">Reference proteome</keyword>
<gene>
    <name evidence="1" type="ORF">ABZ508_13195</name>
</gene>
<protein>
    <submittedName>
        <fullName evidence="1">DUF6368 family protein</fullName>
    </submittedName>
</protein>
<dbReference type="EMBL" id="JBEXZR010000009">
    <property type="protein sequence ID" value="MEU0708304.1"/>
    <property type="molecule type" value="Genomic_DNA"/>
</dbReference>
<comment type="caution">
    <text evidence="1">The sequence shown here is derived from an EMBL/GenBank/DDBJ whole genome shotgun (WGS) entry which is preliminary data.</text>
</comment>
<dbReference type="Proteomes" id="UP001550378">
    <property type="component" value="Unassembled WGS sequence"/>
</dbReference>
<proteinExistence type="predicted"/>
<evidence type="ECO:0000313" key="2">
    <source>
        <dbReference type="Proteomes" id="UP001550378"/>
    </source>
</evidence>
<reference evidence="1 2" key="1">
    <citation type="submission" date="2024-06" db="EMBL/GenBank/DDBJ databases">
        <title>The Natural Products Discovery Center: Release of the First 8490 Sequenced Strains for Exploring Actinobacteria Biosynthetic Diversity.</title>
        <authorList>
            <person name="Kalkreuter E."/>
            <person name="Kautsar S.A."/>
            <person name="Yang D."/>
            <person name="Bader C.D."/>
            <person name="Teijaro C.N."/>
            <person name="Fluegel L."/>
            <person name="Davis C.M."/>
            <person name="Simpson J.R."/>
            <person name="Lauterbach L."/>
            <person name="Steele A.D."/>
            <person name="Gui C."/>
            <person name="Meng S."/>
            <person name="Li G."/>
            <person name="Viehrig K."/>
            <person name="Ye F."/>
            <person name="Su P."/>
            <person name="Kiefer A.F."/>
            <person name="Nichols A."/>
            <person name="Cepeda A.J."/>
            <person name="Yan W."/>
            <person name="Fan B."/>
            <person name="Jiang Y."/>
            <person name="Adhikari A."/>
            <person name="Zheng C.-J."/>
            <person name="Schuster L."/>
            <person name="Cowan T.M."/>
            <person name="Smanski M.J."/>
            <person name="Chevrette M.G."/>
            <person name="De Carvalho L.P.S."/>
            <person name="Shen B."/>
        </authorList>
    </citation>
    <scope>NUCLEOTIDE SEQUENCE [LARGE SCALE GENOMIC DNA]</scope>
    <source>
        <strain evidence="1 2">NPDC006337</strain>
    </source>
</reference>
<sequence>MGGGPVAGLWLAEERGALDALPWLEGFCDVRAGAGDGEWLEIHVRRPSALGLHALPHPAPGAFHLGPESLEDHRELGFPALDRPPVAQLALLSPRSGGENHLLLGHLALFLAERFDALVDFDGLLGQPSSPDDLPVEEEAVRLAEARRLVSSLPGRVWEMPYATYGGGCWYSHVGDRTFLAAWLRHPDFRMLP</sequence>
<organism evidence="1 2">
    <name type="scientific">Streptomyces lavendulocolor</name>
    <dbReference type="NCBI Taxonomy" id="67316"/>
    <lineage>
        <taxon>Bacteria</taxon>
        <taxon>Bacillati</taxon>
        <taxon>Actinomycetota</taxon>
        <taxon>Actinomycetes</taxon>
        <taxon>Kitasatosporales</taxon>
        <taxon>Streptomycetaceae</taxon>
        <taxon>Streptomyces</taxon>
    </lineage>
</organism>